<proteinExistence type="predicted"/>
<organism evidence="2 3">
    <name type="scientific">Candidatus Accumulibacter aalborgensis</name>
    <dbReference type="NCBI Taxonomy" id="1860102"/>
    <lineage>
        <taxon>Bacteria</taxon>
        <taxon>Pseudomonadati</taxon>
        <taxon>Pseudomonadota</taxon>
        <taxon>Betaproteobacteria</taxon>
        <taxon>Candidatus Accumulibacter</taxon>
    </lineage>
</organism>
<evidence type="ECO:0000259" key="1">
    <source>
        <dbReference type="Pfam" id="PF26383"/>
    </source>
</evidence>
<dbReference type="Pfam" id="PF26383">
    <property type="entry name" value="DUF6079_2nd"/>
    <property type="match status" value="1"/>
</dbReference>
<keyword evidence="3" id="KW-1185">Reference proteome</keyword>
<feature type="domain" description="DUF6079" evidence="1">
    <location>
        <begin position="32"/>
        <end position="122"/>
    </location>
</feature>
<reference evidence="3" key="1">
    <citation type="submission" date="2016-06" db="EMBL/GenBank/DDBJ databases">
        <authorList>
            <person name="McIlroy S.J."/>
            <person name="Karst S.M."/>
            <person name="Albertsen M."/>
        </authorList>
    </citation>
    <scope>NUCLEOTIDE SEQUENCE [LARGE SCALE GENOMIC DNA]</scope>
</reference>
<dbReference type="InterPro" id="IPR058569">
    <property type="entry name" value="DUF6079_2nd"/>
</dbReference>
<evidence type="ECO:0000313" key="2">
    <source>
        <dbReference type="EMBL" id="SBT04561.1"/>
    </source>
</evidence>
<sequence length="133" mass="15214">MAAFTEVHPSHGVLLARQDVSFVVAERLLKKTADQQNKIRTYLTRFAKFYSSMNERMDEYVRLFPVHPEYIGTFERLIFTEKRGALVTLRDQIQAILNDEVPSDRPGLIGYDKFWETVTSTRCCAPTPASAPS</sequence>
<gene>
    <name evidence="2" type="ORF">ACCAA_1590003</name>
</gene>
<evidence type="ECO:0000313" key="3">
    <source>
        <dbReference type="Proteomes" id="UP000199169"/>
    </source>
</evidence>
<accession>A0A1A8XIP1</accession>
<protein>
    <recommendedName>
        <fullName evidence="1">DUF6079 domain-containing protein</fullName>
    </recommendedName>
</protein>
<name>A0A1A8XIP1_9PROT</name>
<dbReference type="STRING" id="1860102.ACCAA_1590003"/>
<dbReference type="Proteomes" id="UP000199169">
    <property type="component" value="Unassembled WGS sequence"/>
</dbReference>
<dbReference type="AlphaFoldDB" id="A0A1A8XIP1"/>
<dbReference type="EMBL" id="FLQX01000067">
    <property type="protein sequence ID" value="SBT04561.1"/>
    <property type="molecule type" value="Genomic_DNA"/>
</dbReference>